<feature type="domain" description="Sortilin N-terminal" evidence="2">
    <location>
        <begin position="140"/>
        <end position="267"/>
    </location>
</feature>
<dbReference type="Gene3D" id="2.130.10.10">
    <property type="entry name" value="YVTN repeat-like/Quinoprotein amine dehydrogenase"/>
    <property type="match status" value="5"/>
</dbReference>
<evidence type="ECO:0000256" key="1">
    <source>
        <dbReference type="ARBA" id="ARBA00022737"/>
    </source>
</evidence>
<dbReference type="CDD" id="cd15482">
    <property type="entry name" value="Sialidase_non-viral"/>
    <property type="match status" value="2"/>
</dbReference>
<name>A0ABT5VR57_9BACT</name>
<sequence length="1097" mass="122191">MKLTTISLRRLVFAFAITGIVLSPSIVSAKKKTVEPKVDTLINSSLVSGLKFRNIGPATTSGRISDFAVNPNNHSEYYVAVSSGNIFKTINNGTTWKPVFDKYGSYSIGVVTMDPNNSNVVWAGTGENNHQRALGYGDGVYKTMDGGKTWKNMGLKESRHIGGLVIDPRNSDIVFVAAEGSAWGSGGDRGLYKTTDGGKTWKKVLTISENTGVNNVIIDPVNPDIMYATSEQRRRHVHAKINGGPESAIYKSTDGGNTWRKLTSGLPKVHKGGMGIAVSPVNHNYVYAIIEAADGQSGFFRSTDRGESWKKMSKHVSSGQYYNEIYCDPIDADKVYSVETRSHVTTDGGKTWTRLGLKNRHVDDHAIWIDPNDTNHFMIGGDGGIYESFDAGSNYLFKSNLSITQFYRVQVDNALPFYNIYGGTQDNNTLGGPSRNISRRGVTNAEWEPILGGDGFWAQIDPTDPNIVYCEYQYGNSFRYDKKSGEKINIKPREKKGELAYKWNWNAPMILSSHKNTRLYVAANKVFRSDDRGNSWEAISDDLCSGKDRDSFKVMGKYWASDAVKKHVSTSQFGTIVSLAESPLKENLLFVGTDDGLIQVTENGGEQWTKHASFTGIPQYTYISDILPSKFDENIVYTSFDNRKRDDFKPYVLKSSDKGKTWVNIASNLPKNGTVHTIEQDFIDSNLLFVGTEFGIFFTKDEGKNWVQLKAGIPTIAVRDLTIQQREGDLVAASFGRGFYVLDDYSPLRNVNPAFVKKSAHLFPVKDALMYIEKGGKGNMGSTYFTAPNPKFGATFTYYLKEVPKTAKQIRKEKEKKLFKAGEFIPQASWKELEDEEKELAPYLVFVVKDAEDNEIRRLTTAAKKGINRINWDLRYQSLNPVKDTEFKPTKKPRSGMMIMPAKYQVEMGIVSKGKYELLADAVSFEALTLSNRSLPAKDREGLVAFQQKVAKMSRAIQGSMQLSNAYKSKISAIKMAILQTPGANETLSTMVNDLQMEVDAIDFLFNGVDARASGEEIPPAQIPISNRIGNIVGTHWASTSGVTQTQQEQFEILKEEFPTALQRLHKLAKEIKILENELESLGAPWTPGRIPTYEVE</sequence>
<accession>A0ABT5VR57</accession>
<proteinExistence type="predicted"/>
<dbReference type="PANTHER" id="PTHR43739:SF5">
    <property type="entry name" value="EXO-ALPHA-SIALIDASE"/>
    <property type="match status" value="1"/>
</dbReference>
<evidence type="ECO:0000313" key="3">
    <source>
        <dbReference type="EMBL" id="MDE5417905.1"/>
    </source>
</evidence>
<dbReference type="Pfam" id="PF15902">
    <property type="entry name" value="Sortilin-Vps10"/>
    <property type="match status" value="1"/>
</dbReference>
<dbReference type="InterPro" id="IPR031778">
    <property type="entry name" value="Sortilin_N"/>
</dbReference>
<dbReference type="InterPro" id="IPR052025">
    <property type="entry name" value="Xyloglucanase_GH74"/>
</dbReference>
<keyword evidence="3" id="KW-0378">Hydrolase</keyword>
<dbReference type="GO" id="GO:0016787">
    <property type="term" value="F:hydrolase activity"/>
    <property type="evidence" value="ECO:0007669"/>
    <property type="project" value="UniProtKB-KW"/>
</dbReference>
<reference evidence="3 4" key="1">
    <citation type="submission" date="2022-01" db="EMBL/GenBank/DDBJ databases">
        <title>Labilibaculum sp. nov, a marine bacterium isolated from Antarctica.</title>
        <authorList>
            <person name="Dai W."/>
        </authorList>
    </citation>
    <scope>NUCLEOTIDE SEQUENCE [LARGE SCALE GENOMIC DNA]</scope>
    <source>
        <strain evidence="3 4">DW002</strain>
    </source>
</reference>
<evidence type="ECO:0000259" key="2">
    <source>
        <dbReference type="Pfam" id="PF15902"/>
    </source>
</evidence>
<dbReference type="InterPro" id="IPR015943">
    <property type="entry name" value="WD40/YVTN_repeat-like_dom_sf"/>
</dbReference>
<organism evidence="3 4">
    <name type="scientific">Paralabilibaculum antarcticum</name>
    <dbReference type="NCBI Taxonomy" id="2912572"/>
    <lineage>
        <taxon>Bacteria</taxon>
        <taxon>Pseudomonadati</taxon>
        <taxon>Bacteroidota</taxon>
        <taxon>Bacteroidia</taxon>
        <taxon>Marinilabiliales</taxon>
        <taxon>Marinifilaceae</taxon>
        <taxon>Paralabilibaculum</taxon>
    </lineage>
</organism>
<dbReference type="InterPro" id="IPR036278">
    <property type="entry name" value="Sialidase_sf"/>
</dbReference>
<dbReference type="SUPFAM" id="SSF110296">
    <property type="entry name" value="Oligoxyloglucan reducing end-specific cellobiohydrolase"/>
    <property type="match status" value="1"/>
</dbReference>
<evidence type="ECO:0000313" key="4">
    <source>
        <dbReference type="Proteomes" id="UP001528920"/>
    </source>
</evidence>
<dbReference type="Proteomes" id="UP001528920">
    <property type="component" value="Unassembled WGS sequence"/>
</dbReference>
<keyword evidence="4" id="KW-1185">Reference proteome</keyword>
<protein>
    <submittedName>
        <fullName evidence="3">Glycosyl hydrolase</fullName>
    </submittedName>
</protein>
<keyword evidence="1" id="KW-0677">Repeat</keyword>
<dbReference type="SUPFAM" id="SSF50939">
    <property type="entry name" value="Sialidases"/>
    <property type="match status" value="1"/>
</dbReference>
<dbReference type="PANTHER" id="PTHR43739">
    <property type="entry name" value="XYLOGLUCANASE (EUROFUNG)"/>
    <property type="match status" value="1"/>
</dbReference>
<comment type="caution">
    <text evidence="3">The sequence shown here is derived from an EMBL/GenBank/DDBJ whole genome shotgun (WGS) entry which is preliminary data.</text>
</comment>
<dbReference type="EMBL" id="JAKJSC010000001">
    <property type="protein sequence ID" value="MDE5417905.1"/>
    <property type="molecule type" value="Genomic_DNA"/>
</dbReference>
<gene>
    <name evidence="3" type="ORF">L3049_07785</name>
</gene>
<dbReference type="RefSeq" id="WP_275109241.1">
    <property type="nucleotide sequence ID" value="NZ_JAKJSC010000001.1"/>
</dbReference>